<dbReference type="PANTHER" id="PTHR31569:SF4">
    <property type="entry name" value="SWIM-TYPE DOMAIN-CONTAINING PROTEIN"/>
    <property type="match status" value="1"/>
</dbReference>
<feature type="compositionally biased region" description="Acidic residues" evidence="1">
    <location>
        <begin position="95"/>
        <end position="122"/>
    </location>
</feature>
<feature type="compositionally biased region" description="Basic residues" evidence="1">
    <location>
        <begin position="176"/>
        <end position="191"/>
    </location>
</feature>
<feature type="domain" description="ZSWIM1/3 RNaseH-like" evidence="2">
    <location>
        <begin position="389"/>
        <end position="501"/>
    </location>
</feature>
<gene>
    <name evidence="3" type="ORF">PF004_g25511</name>
</gene>
<reference evidence="3 4" key="1">
    <citation type="submission" date="2018-09" db="EMBL/GenBank/DDBJ databases">
        <title>Genomic investigation of the strawberry pathogen Phytophthora fragariae indicates pathogenicity is determined by transcriptional variation in three key races.</title>
        <authorList>
            <person name="Adams T.M."/>
            <person name="Armitage A.D."/>
            <person name="Sobczyk M.K."/>
            <person name="Bates H.J."/>
            <person name="Dunwell J.M."/>
            <person name="Nellist C.F."/>
            <person name="Harrison R.J."/>
        </authorList>
    </citation>
    <scope>NUCLEOTIDE SEQUENCE [LARGE SCALE GENOMIC DNA]</scope>
    <source>
        <strain evidence="3 4">BC-23</strain>
    </source>
</reference>
<accession>A0A6G0MRV3</accession>
<feature type="compositionally biased region" description="Acidic residues" evidence="1">
    <location>
        <begin position="154"/>
        <end position="169"/>
    </location>
</feature>
<evidence type="ECO:0000256" key="1">
    <source>
        <dbReference type="SAM" id="MobiDB-lite"/>
    </source>
</evidence>
<evidence type="ECO:0000259" key="2">
    <source>
        <dbReference type="Pfam" id="PF21056"/>
    </source>
</evidence>
<proteinExistence type="predicted"/>
<dbReference type="EMBL" id="QXGC01003130">
    <property type="protein sequence ID" value="KAE9178358.1"/>
    <property type="molecule type" value="Genomic_DNA"/>
</dbReference>
<feature type="compositionally biased region" description="Basic and acidic residues" evidence="1">
    <location>
        <begin position="26"/>
        <end position="46"/>
    </location>
</feature>
<evidence type="ECO:0000313" key="3">
    <source>
        <dbReference type="EMBL" id="KAE9178358.1"/>
    </source>
</evidence>
<feature type="region of interest" description="Disordered" evidence="1">
    <location>
        <begin position="1"/>
        <end position="51"/>
    </location>
</feature>
<name>A0A6G0MRV3_9STRA</name>
<feature type="region of interest" description="Disordered" evidence="1">
    <location>
        <begin position="91"/>
        <end position="208"/>
    </location>
</feature>
<dbReference type="Pfam" id="PF21056">
    <property type="entry name" value="ZSWIM1-3_RNaseH-like"/>
    <property type="match status" value="1"/>
</dbReference>
<protein>
    <recommendedName>
        <fullName evidence="2">ZSWIM1/3 RNaseH-like domain-containing protein</fullName>
    </recommendedName>
</protein>
<dbReference type="Proteomes" id="UP000476176">
    <property type="component" value="Unassembled WGS sequence"/>
</dbReference>
<dbReference type="AlphaFoldDB" id="A0A6G0MRV3"/>
<sequence length="501" mass="55907">MTSPPYPGGYKKDVPPRLLAQSTIPDAERLVADRAASEKRRAENKARHSTIIARRRQRVEDIRSGKFLPTLPPAIQAPLDALRAERLAIARNEALDEEDEEVEPSASDSDYEDQDDDIDQAGDDVGHASAEESDEGAGNDTAEGTLSSDKDEGSDQDEEGDDGSSDDCETASVVSQKRHRNGYQKSKRKTARTATTKSPRGERDDEDGAFLEGFSCRWSSWDAFHGAFEDFQAATYQQFASRTSTSVASRNKQMINSVAREAKASGDTREVVERRKGTRYIPEEWKKYCMTLRCTHGPQSARGTGQRKHRVVRATMCTAKVNARVVPGLTRDAEEMHEAGAHTKGILAYLRERSGKLVALRDVHNMIQSFKREQRAGLTDAERALAILDEFCAESTGNVAEIMVDAESKVARVTTFQSARMKRLFRAFPEVVLVDATHDTNANRYKLFSFAVHDVFGKGQYVFHCLIESEEKPNLRLAVKCFQKHNPAWTKIRVLVTDKAM</sequence>
<dbReference type="InterPro" id="IPR052579">
    <property type="entry name" value="Zinc_finger_SWIM"/>
</dbReference>
<feature type="non-terminal residue" evidence="3">
    <location>
        <position position="501"/>
    </location>
</feature>
<evidence type="ECO:0000313" key="4">
    <source>
        <dbReference type="Proteomes" id="UP000476176"/>
    </source>
</evidence>
<dbReference type="InterPro" id="IPR048324">
    <property type="entry name" value="ZSWIM1-3_RNaseH-like"/>
</dbReference>
<comment type="caution">
    <text evidence="3">The sequence shown here is derived from an EMBL/GenBank/DDBJ whole genome shotgun (WGS) entry which is preliminary data.</text>
</comment>
<organism evidence="3 4">
    <name type="scientific">Phytophthora fragariae</name>
    <dbReference type="NCBI Taxonomy" id="53985"/>
    <lineage>
        <taxon>Eukaryota</taxon>
        <taxon>Sar</taxon>
        <taxon>Stramenopiles</taxon>
        <taxon>Oomycota</taxon>
        <taxon>Peronosporomycetes</taxon>
        <taxon>Peronosporales</taxon>
        <taxon>Peronosporaceae</taxon>
        <taxon>Phytophthora</taxon>
    </lineage>
</organism>
<dbReference type="PANTHER" id="PTHR31569">
    <property type="entry name" value="SWIM-TYPE DOMAIN-CONTAINING PROTEIN"/>
    <property type="match status" value="1"/>
</dbReference>